<dbReference type="InterPro" id="IPR003594">
    <property type="entry name" value="HATPase_dom"/>
</dbReference>
<keyword evidence="3" id="KW-0902">Two-component regulatory system</keyword>
<feature type="transmembrane region" description="Helical" evidence="4">
    <location>
        <begin position="668"/>
        <end position="688"/>
    </location>
</feature>
<evidence type="ECO:0000313" key="8">
    <source>
        <dbReference type="Proteomes" id="UP001429601"/>
    </source>
</evidence>
<organism evidence="7 8">
    <name type="scientific">Luteibacter jiangsuensis</name>
    <dbReference type="NCBI Taxonomy" id="637577"/>
    <lineage>
        <taxon>Bacteria</taxon>
        <taxon>Pseudomonadati</taxon>
        <taxon>Pseudomonadota</taxon>
        <taxon>Gammaproteobacteria</taxon>
        <taxon>Lysobacterales</taxon>
        <taxon>Rhodanobacteraceae</taxon>
        <taxon>Luteibacter</taxon>
    </lineage>
</organism>
<feature type="domain" description="Histidine kinase" evidence="6">
    <location>
        <begin position="812"/>
        <end position="904"/>
    </location>
</feature>
<reference evidence="7 8" key="1">
    <citation type="journal article" date="2011" name="Curr. Microbiol.">
        <title>Luteibacter jiangsuensis sp. nov.: a methamidophos-degrading bacterium isolated from a methamidophos-manufacturing factory.</title>
        <authorList>
            <person name="Wang L."/>
            <person name="Wang G.L."/>
            <person name="Li S.P."/>
            <person name="Jiang J.D."/>
        </authorList>
    </citation>
    <scope>NUCLEOTIDE SEQUENCE [LARGE SCALE GENOMIC DNA]</scope>
    <source>
        <strain evidence="7 8">CGMCC 1.10133</strain>
    </source>
</reference>
<evidence type="ECO:0000256" key="4">
    <source>
        <dbReference type="SAM" id="Phobius"/>
    </source>
</evidence>
<dbReference type="SUPFAM" id="SSF55874">
    <property type="entry name" value="ATPase domain of HSP90 chaperone/DNA topoisomerase II/histidine kinase"/>
    <property type="match status" value="1"/>
</dbReference>
<feature type="chain" id="PRO_5045342366" description="Histidine kinase domain-containing protein" evidence="5">
    <location>
        <begin position="21"/>
        <end position="907"/>
    </location>
</feature>
<comment type="caution">
    <text evidence="7">The sequence shown here is derived from an EMBL/GenBank/DDBJ whole genome shotgun (WGS) entry which is preliminary data.</text>
</comment>
<dbReference type="EMBL" id="JAAQQR010000003">
    <property type="protein sequence ID" value="NID05113.1"/>
    <property type="molecule type" value="Genomic_DNA"/>
</dbReference>
<name>A0ABX0Q7E8_9GAMM</name>
<keyword evidence="4" id="KW-0472">Membrane</keyword>
<keyword evidence="1" id="KW-0808">Transferase</keyword>
<keyword evidence="4" id="KW-0812">Transmembrane</keyword>
<evidence type="ECO:0000256" key="3">
    <source>
        <dbReference type="ARBA" id="ARBA00023012"/>
    </source>
</evidence>
<evidence type="ECO:0000256" key="2">
    <source>
        <dbReference type="ARBA" id="ARBA00022777"/>
    </source>
</evidence>
<feature type="signal peptide" evidence="5">
    <location>
        <begin position="1"/>
        <end position="20"/>
    </location>
</feature>
<dbReference type="Pfam" id="PF07730">
    <property type="entry name" value="HisKA_3"/>
    <property type="match status" value="1"/>
</dbReference>
<keyword evidence="2" id="KW-0418">Kinase</keyword>
<gene>
    <name evidence="7" type="ORF">HBF26_09465</name>
</gene>
<accession>A0ABX0Q7E8</accession>
<dbReference type="InterPro" id="IPR050482">
    <property type="entry name" value="Sensor_HK_TwoCompSys"/>
</dbReference>
<dbReference type="SMART" id="SM00387">
    <property type="entry name" value="HATPase_c"/>
    <property type="match status" value="1"/>
</dbReference>
<dbReference type="RefSeq" id="WP_167125305.1">
    <property type="nucleotide sequence ID" value="NZ_JAAQQR010000003.1"/>
</dbReference>
<keyword evidence="8" id="KW-1185">Reference proteome</keyword>
<dbReference type="SUPFAM" id="SSF63829">
    <property type="entry name" value="Calcium-dependent phosphotriesterase"/>
    <property type="match status" value="2"/>
</dbReference>
<keyword evidence="4" id="KW-1133">Transmembrane helix</keyword>
<sequence length="907" mass="98042">MRFRAPFLTLIFFVAGGVGAAAYAAEQPAESLTQFQHVSFTRLGGAPGDISRLALDDHGFLWMRAGRGRARFDGKAFRTFQTVPGILEPRPATDADGNTWWVANGDLWVKPRGQDAAASIAVAHEGIREVALGRGDRLFTRTDDGVHMFRRQGTRLAPIAKPIFDTQVNGLLVSRSGALWITRTTGVLHASREALDVAERDGHVPVVETFTRANGLTGAFPQPLLEDTAGNIWVGTEGGLDLFRRTPFVPVPLPEGLHQVEAATTARGTTWVGSDNMPLLRIDADGTRTPHGPPSLVFSMALDLKRDIAWAANEQGVWRLGDGEPSLAAPLPYGGNTRDVSFVAISGAGQIVAAKASDMGRGTSIASVWNGAQWMPLPALPALPVTGAAGSGGALWLGLAGRPLLAWITEGKLAIEGEAQGLTTGPIKAVVADRGGAWVGGDRGVQFFDGTCFRTVRTEPPDLLNWVTGLALDRDGFLWVETSALVFRSRMPASRMNLEDPNTHIQFDRFDSVDGIPGGADPDRGLPSLRMSADGRIWAKTVAGLSWIDPAHYPEPRAPATPRIEGVDVGGRHRSMDGAGLGLGPDEKDLAIRFTVPELSRPDRVRFQYRLLPSAPSWTDAGESRQVSFPQFPAGRSTFEVRAVLGTEVSAKPAVLAIHRTAAFRETAGFTVLWVSALAGLFVLVLWLRMRAVALRLRVRSEERDALARDIHDTLLQRFQGAMLTMQALARRPTLPTEERREIAQVAEEARQVIVAGRDRIQTLRGAPDAGVGLYDALLAEGQRLASLHGPAFTLTLEGKPVPLRESTAASLLVIATEAMTNAFRHARGSRVDVTVSYETKQLWLVVTDDGLGFDPDAVERASTTGHFGLRGIRERLAFLRGSIRIETAQGEGTEIHVRIPRRTAYL</sequence>
<keyword evidence="5" id="KW-0732">Signal</keyword>
<dbReference type="Gene3D" id="1.20.5.1930">
    <property type="match status" value="1"/>
</dbReference>
<dbReference type="PANTHER" id="PTHR24421">
    <property type="entry name" value="NITRATE/NITRITE SENSOR PROTEIN NARX-RELATED"/>
    <property type="match status" value="1"/>
</dbReference>
<proteinExistence type="predicted"/>
<dbReference type="InterPro" id="IPR005467">
    <property type="entry name" value="His_kinase_dom"/>
</dbReference>
<dbReference type="InterPro" id="IPR011712">
    <property type="entry name" value="Sig_transdc_His_kin_sub3_dim/P"/>
</dbReference>
<dbReference type="InterPro" id="IPR013783">
    <property type="entry name" value="Ig-like_fold"/>
</dbReference>
<dbReference type="Proteomes" id="UP001429601">
    <property type="component" value="Unassembled WGS sequence"/>
</dbReference>
<protein>
    <recommendedName>
        <fullName evidence="6">Histidine kinase domain-containing protein</fullName>
    </recommendedName>
</protein>
<dbReference type="CDD" id="cd16917">
    <property type="entry name" value="HATPase_UhpB-NarQ-NarX-like"/>
    <property type="match status" value="1"/>
</dbReference>
<dbReference type="PANTHER" id="PTHR24421:SF62">
    <property type="entry name" value="SENSORY TRANSDUCTION HISTIDINE KINASE"/>
    <property type="match status" value="1"/>
</dbReference>
<dbReference type="PROSITE" id="PS50109">
    <property type="entry name" value="HIS_KIN"/>
    <property type="match status" value="1"/>
</dbReference>
<dbReference type="InterPro" id="IPR036890">
    <property type="entry name" value="HATPase_C_sf"/>
</dbReference>
<dbReference type="Gene3D" id="2.60.40.10">
    <property type="entry name" value="Immunoglobulins"/>
    <property type="match status" value="1"/>
</dbReference>
<evidence type="ECO:0000256" key="5">
    <source>
        <dbReference type="SAM" id="SignalP"/>
    </source>
</evidence>
<dbReference type="InterPro" id="IPR015943">
    <property type="entry name" value="WD40/YVTN_repeat-like_dom_sf"/>
</dbReference>
<evidence type="ECO:0000313" key="7">
    <source>
        <dbReference type="EMBL" id="NID05113.1"/>
    </source>
</evidence>
<evidence type="ECO:0000259" key="6">
    <source>
        <dbReference type="PROSITE" id="PS50109"/>
    </source>
</evidence>
<dbReference type="Gene3D" id="2.130.10.10">
    <property type="entry name" value="YVTN repeat-like/Quinoprotein amine dehydrogenase"/>
    <property type="match status" value="3"/>
</dbReference>
<dbReference type="Gene3D" id="3.30.565.10">
    <property type="entry name" value="Histidine kinase-like ATPase, C-terminal domain"/>
    <property type="match status" value="1"/>
</dbReference>
<evidence type="ECO:0000256" key="1">
    <source>
        <dbReference type="ARBA" id="ARBA00022679"/>
    </source>
</evidence>
<dbReference type="Pfam" id="PF02518">
    <property type="entry name" value="HATPase_c"/>
    <property type="match status" value="1"/>
</dbReference>